<evidence type="ECO:0000313" key="2">
    <source>
        <dbReference type="Proteomes" id="UP000252139"/>
    </source>
</evidence>
<dbReference type="EMBL" id="PJQL01000221">
    <property type="protein sequence ID" value="RCH98130.1"/>
    <property type="molecule type" value="Genomic_DNA"/>
</dbReference>
<proteinExistence type="predicted"/>
<dbReference type="AlphaFoldDB" id="A0A367K7I1"/>
<reference evidence="1 2" key="1">
    <citation type="journal article" date="2018" name="G3 (Bethesda)">
        <title>Phylogenetic and Phylogenomic Definition of Rhizopus Species.</title>
        <authorList>
            <person name="Gryganskyi A.P."/>
            <person name="Golan J."/>
            <person name="Dolatabadi S."/>
            <person name="Mondo S."/>
            <person name="Robb S."/>
            <person name="Idnurm A."/>
            <person name="Muszewska A."/>
            <person name="Steczkiewicz K."/>
            <person name="Masonjones S."/>
            <person name="Liao H.L."/>
            <person name="Gajdeczka M.T."/>
            <person name="Anike F."/>
            <person name="Vuek A."/>
            <person name="Anishchenko I.M."/>
            <person name="Voigt K."/>
            <person name="de Hoog G.S."/>
            <person name="Smith M.E."/>
            <person name="Heitman J."/>
            <person name="Vilgalys R."/>
            <person name="Stajich J.E."/>
        </authorList>
    </citation>
    <scope>NUCLEOTIDE SEQUENCE [LARGE SCALE GENOMIC DNA]</scope>
    <source>
        <strain evidence="1 2">CBS 357.93</strain>
    </source>
</reference>
<dbReference type="Proteomes" id="UP000252139">
    <property type="component" value="Unassembled WGS sequence"/>
</dbReference>
<gene>
    <name evidence="1" type="ORF">CU097_011176</name>
</gene>
<accession>A0A367K7I1</accession>
<sequence>MSSHSFKDEKVRAFDEHTYLETLDYTIDKEQLSSNTDGLCVYNMSNHVRRINHMNNTKKLITKYVVIILRVSQLPLFVINAHNNPVIR</sequence>
<keyword evidence="2" id="KW-1185">Reference proteome</keyword>
<evidence type="ECO:0000313" key="1">
    <source>
        <dbReference type="EMBL" id="RCH98130.1"/>
    </source>
</evidence>
<organism evidence="1 2">
    <name type="scientific">Rhizopus azygosporus</name>
    <name type="common">Rhizopus microsporus var. azygosporus</name>
    <dbReference type="NCBI Taxonomy" id="86630"/>
    <lineage>
        <taxon>Eukaryota</taxon>
        <taxon>Fungi</taxon>
        <taxon>Fungi incertae sedis</taxon>
        <taxon>Mucoromycota</taxon>
        <taxon>Mucoromycotina</taxon>
        <taxon>Mucoromycetes</taxon>
        <taxon>Mucorales</taxon>
        <taxon>Mucorineae</taxon>
        <taxon>Rhizopodaceae</taxon>
        <taxon>Rhizopus</taxon>
    </lineage>
</organism>
<name>A0A367K7I1_RHIAZ</name>
<protein>
    <submittedName>
        <fullName evidence="1">Uncharacterized protein</fullName>
    </submittedName>
</protein>
<comment type="caution">
    <text evidence="1">The sequence shown here is derived from an EMBL/GenBank/DDBJ whole genome shotgun (WGS) entry which is preliminary data.</text>
</comment>